<evidence type="ECO:0000313" key="3">
    <source>
        <dbReference type="Proteomes" id="UP000008303"/>
    </source>
</evidence>
<dbReference type="AlphaFoldDB" id="F4BFR9"/>
<organism evidence="2 3">
    <name type="scientific">Francisella hispaniensis</name>
    <dbReference type="NCBI Taxonomy" id="622488"/>
    <lineage>
        <taxon>Bacteria</taxon>
        <taxon>Pseudomonadati</taxon>
        <taxon>Pseudomonadota</taxon>
        <taxon>Gammaproteobacteria</taxon>
        <taxon>Thiotrichales</taxon>
        <taxon>Francisellaceae</taxon>
        <taxon>Francisella</taxon>
    </lineage>
</organism>
<name>F4BFR9_9GAMM</name>
<dbReference type="Proteomes" id="UP000008303">
    <property type="component" value="Chromosome"/>
</dbReference>
<reference evidence="3" key="1">
    <citation type="journal article" date="2011" name="Appl. Environ. Microbiol.">
        <title>Common ancestry and novel genetic traits of Francisella novicida-like isolates from North America and Australia as revealed by comparative genomic analyses.</title>
        <authorList>
            <person name="Siddaramappa S."/>
            <person name="Challacombe J.F."/>
            <person name="Petersen J.M."/>
            <person name="Pillai S."/>
            <person name="Hogg G."/>
            <person name="Kuske C.R."/>
        </authorList>
    </citation>
    <scope>NUCLEOTIDE SEQUENCE [LARGE SCALE GENOMIC DNA]</scope>
    <source>
        <strain evidence="3">3523</strain>
    </source>
</reference>
<dbReference type="Gene3D" id="3.10.450.40">
    <property type="match status" value="1"/>
</dbReference>
<protein>
    <recommendedName>
        <fullName evidence="1">IraD/Gp25-like domain-containing protein</fullName>
    </recommendedName>
</protein>
<sequence>MLRDYGSDLPKYRDYPINRTLIAKIYKATAEAIDRWEPRVRLSGSKFKIETDETGKLALSIDFIYRPNGEIYSLNEVFL</sequence>
<gene>
    <name evidence="2" type="ordered locus">FN3523_1010</name>
</gene>
<dbReference type="eggNOG" id="COG3628">
    <property type="taxonomic scope" value="Bacteria"/>
</dbReference>
<dbReference type="SUPFAM" id="SSF160719">
    <property type="entry name" value="gpW/gp25-like"/>
    <property type="match status" value="1"/>
</dbReference>
<evidence type="ECO:0000313" key="2">
    <source>
        <dbReference type="EMBL" id="AEE26313.1"/>
    </source>
</evidence>
<accession>F4BFR9</accession>
<evidence type="ECO:0000259" key="1">
    <source>
        <dbReference type="Pfam" id="PF04965"/>
    </source>
</evidence>
<dbReference type="Pfam" id="PF04965">
    <property type="entry name" value="GPW_gp25"/>
    <property type="match status" value="1"/>
</dbReference>
<dbReference type="PATRIC" id="fig|676032.3.peg.1016"/>
<feature type="domain" description="IraD/Gp25-like" evidence="1">
    <location>
        <begin position="1"/>
        <end position="64"/>
    </location>
</feature>
<dbReference type="InterPro" id="IPR007048">
    <property type="entry name" value="IraD/Gp25-like"/>
</dbReference>
<dbReference type="HOGENOM" id="CLU_133204_1_0_6"/>
<dbReference type="EMBL" id="CP002558">
    <property type="protein sequence ID" value="AEE26313.1"/>
    <property type="molecule type" value="Genomic_DNA"/>
</dbReference>
<proteinExistence type="predicted"/>
<dbReference type="KEGG" id="fcn:FN3523_1010"/>